<reference evidence="1" key="1">
    <citation type="submission" date="2014-09" db="EMBL/GenBank/DDBJ databases">
        <authorList>
            <person name="Magalhaes I.L.F."/>
            <person name="Oliveira U."/>
            <person name="Santos F.R."/>
            <person name="Vidigal T.H.D.A."/>
            <person name="Brescovit A.D."/>
            <person name="Santos A.J."/>
        </authorList>
    </citation>
    <scope>NUCLEOTIDE SEQUENCE</scope>
    <source>
        <tissue evidence="1">Shoot tissue taken approximately 20 cm above the soil surface</tissue>
    </source>
</reference>
<evidence type="ECO:0000313" key="1">
    <source>
        <dbReference type="EMBL" id="JAD71208.1"/>
    </source>
</evidence>
<sequence>MDFSTSANGILTWKKPQWKLVATWFPLI</sequence>
<name>A0A0A9C9S8_ARUDO</name>
<dbReference type="AlphaFoldDB" id="A0A0A9C9S8"/>
<dbReference type="EMBL" id="GBRH01226687">
    <property type="protein sequence ID" value="JAD71208.1"/>
    <property type="molecule type" value="Transcribed_RNA"/>
</dbReference>
<reference evidence="1" key="2">
    <citation type="journal article" date="2015" name="Data Brief">
        <title>Shoot transcriptome of the giant reed, Arundo donax.</title>
        <authorList>
            <person name="Barrero R.A."/>
            <person name="Guerrero F.D."/>
            <person name="Moolhuijzen P."/>
            <person name="Goolsby J.A."/>
            <person name="Tidwell J."/>
            <person name="Bellgard S.E."/>
            <person name="Bellgard M.I."/>
        </authorList>
    </citation>
    <scope>NUCLEOTIDE SEQUENCE</scope>
    <source>
        <tissue evidence="1">Shoot tissue taken approximately 20 cm above the soil surface</tissue>
    </source>
</reference>
<protein>
    <submittedName>
        <fullName evidence="1">Uncharacterized protein</fullName>
    </submittedName>
</protein>
<organism evidence="1">
    <name type="scientific">Arundo donax</name>
    <name type="common">Giant reed</name>
    <name type="synonym">Donax arundinaceus</name>
    <dbReference type="NCBI Taxonomy" id="35708"/>
    <lineage>
        <taxon>Eukaryota</taxon>
        <taxon>Viridiplantae</taxon>
        <taxon>Streptophyta</taxon>
        <taxon>Embryophyta</taxon>
        <taxon>Tracheophyta</taxon>
        <taxon>Spermatophyta</taxon>
        <taxon>Magnoliopsida</taxon>
        <taxon>Liliopsida</taxon>
        <taxon>Poales</taxon>
        <taxon>Poaceae</taxon>
        <taxon>PACMAD clade</taxon>
        <taxon>Arundinoideae</taxon>
        <taxon>Arundineae</taxon>
        <taxon>Arundo</taxon>
    </lineage>
</organism>
<accession>A0A0A9C9S8</accession>
<proteinExistence type="predicted"/>